<reference evidence="2" key="1">
    <citation type="submission" date="2020-08" db="EMBL/GenBank/DDBJ databases">
        <title>Multicomponent nature underlies the extraordinary mechanical properties of spider dragline silk.</title>
        <authorList>
            <person name="Kono N."/>
            <person name="Nakamura H."/>
            <person name="Mori M."/>
            <person name="Yoshida Y."/>
            <person name="Ohtoshi R."/>
            <person name="Malay A.D."/>
            <person name="Moran D.A.P."/>
            <person name="Tomita M."/>
            <person name="Numata K."/>
            <person name="Arakawa K."/>
        </authorList>
    </citation>
    <scope>NUCLEOTIDE SEQUENCE</scope>
</reference>
<dbReference type="EMBL" id="BMAU01021061">
    <property type="protein sequence ID" value="GFX88744.1"/>
    <property type="molecule type" value="Genomic_DNA"/>
</dbReference>
<dbReference type="Proteomes" id="UP000887159">
    <property type="component" value="Unassembled WGS sequence"/>
</dbReference>
<keyword evidence="3" id="KW-1185">Reference proteome</keyword>
<dbReference type="AlphaFoldDB" id="A0A8X6R9U6"/>
<sequence>MHAQHGRVMDWRNCWKIPGVSRIVTAAMEIHTTRSISEMTDLGVHKALHDTPEKKNSEKNKLGDLGGQEMGPLRLVHQFGNVRSRTHLS</sequence>
<evidence type="ECO:0000313" key="3">
    <source>
        <dbReference type="Proteomes" id="UP000887159"/>
    </source>
</evidence>
<proteinExistence type="predicted"/>
<accession>A0A8X6R9U6</accession>
<organism evidence="2 3">
    <name type="scientific">Trichonephila clavipes</name>
    <name type="common">Golden silk orbweaver</name>
    <name type="synonym">Nephila clavipes</name>
    <dbReference type="NCBI Taxonomy" id="2585209"/>
    <lineage>
        <taxon>Eukaryota</taxon>
        <taxon>Metazoa</taxon>
        <taxon>Ecdysozoa</taxon>
        <taxon>Arthropoda</taxon>
        <taxon>Chelicerata</taxon>
        <taxon>Arachnida</taxon>
        <taxon>Araneae</taxon>
        <taxon>Araneomorphae</taxon>
        <taxon>Entelegynae</taxon>
        <taxon>Araneoidea</taxon>
        <taxon>Nephilidae</taxon>
        <taxon>Trichonephila</taxon>
    </lineage>
</organism>
<feature type="compositionally biased region" description="Basic and acidic residues" evidence="1">
    <location>
        <begin position="49"/>
        <end position="62"/>
    </location>
</feature>
<evidence type="ECO:0000256" key="1">
    <source>
        <dbReference type="SAM" id="MobiDB-lite"/>
    </source>
</evidence>
<comment type="caution">
    <text evidence="2">The sequence shown here is derived from an EMBL/GenBank/DDBJ whole genome shotgun (WGS) entry which is preliminary data.</text>
</comment>
<name>A0A8X6R9U6_TRICX</name>
<evidence type="ECO:0000313" key="2">
    <source>
        <dbReference type="EMBL" id="GFX88744.1"/>
    </source>
</evidence>
<gene>
    <name evidence="2" type="ORF">TNCV_1557891</name>
</gene>
<protein>
    <submittedName>
        <fullName evidence="2">Uncharacterized protein</fullName>
    </submittedName>
</protein>
<feature type="region of interest" description="Disordered" evidence="1">
    <location>
        <begin position="49"/>
        <end position="69"/>
    </location>
</feature>